<dbReference type="Pfam" id="PF00497">
    <property type="entry name" value="SBP_bac_3"/>
    <property type="match status" value="1"/>
</dbReference>
<feature type="chain" id="PRO_5030902961" evidence="1">
    <location>
        <begin position="26"/>
        <end position="260"/>
    </location>
</feature>
<feature type="signal peptide" evidence="1">
    <location>
        <begin position="1"/>
        <end position="25"/>
    </location>
</feature>
<dbReference type="Gene3D" id="3.40.190.10">
    <property type="entry name" value="Periplasmic binding protein-like II"/>
    <property type="match status" value="2"/>
</dbReference>
<dbReference type="SUPFAM" id="SSF53850">
    <property type="entry name" value="Periplasmic binding protein-like II"/>
    <property type="match status" value="1"/>
</dbReference>
<gene>
    <name evidence="3" type="ORF">H3H36_08640</name>
</gene>
<keyword evidence="1" id="KW-0732">Signal</keyword>
<evidence type="ECO:0000256" key="1">
    <source>
        <dbReference type="SAM" id="SignalP"/>
    </source>
</evidence>
<comment type="caution">
    <text evidence="3">The sequence shown here is derived from an EMBL/GenBank/DDBJ whole genome shotgun (WGS) entry which is preliminary data.</text>
</comment>
<dbReference type="InterPro" id="IPR001638">
    <property type="entry name" value="Solute-binding_3/MltF_N"/>
</dbReference>
<sequence>MTTCLRLLCLLLPLLCGAWPGGKAAAVTLRVAAQEGTEPKFVARGGAVVGLCVDILRAIEKLDPGLTFKGDQHWMPLVRVYTELARGEQDAACGVQRTVERENKFIFLEPALFPINYMLMARADDPVVINNWDDVRHLGPEAVVLANRGFASVQILEEVGGLNVDARSASPPMNLQKLIAGRARLFLHRTPGLQAFLARAGAADKVRILPVVLASNHLYLVLGKHVDRDTVARVQHALTRLDKSGELERMLHRWDGPVTP</sequence>
<accession>A0A7W2EGG6</accession>
<dbReference type="RefSeq" id="WP_182216332.1">
    <property type="nucleotide sequence ID" value="NZ_JACEZS010000006.1"/>
</dbReference>
<dbReference type="AlphaFoldDB" id="A0A7W2EGG6"/>
<proteinExistence type="predicted"/>
<protein>
    <submittedName>
        <fullName evidence="3">Transporter substrate-binding domain-containing protein</fullName>
    </submittedName>
</protein>
<feature type="domain" description="Solute-binding protein family 3/N-terminal" evidence="2">
    <location>
        <begin position="28"/>
        <end position="258"/>
    </location>
</feature>
<organism evidence="3 4">
    <name type="scientific">Rugamonas fusca</name>
    <dbReference type="NCBI Taxonomy" id="2758568"/>
    <lineage>
        <taxon>Bacteria</taxon>
        <taxon>Pseudomonadati</taxon>
        <taxon>Pseudomonadota</taxon>
        <taxon>Betaproteobacteria</taxon>
        <taxon>Burkholderiales</taxon>
        <taxon>Oxalobacteraceae</taxon>
        <taxon>Telluria group</taxon>
        <taxon>Rugamonas</taxon>
    </lineage>
</organism>
<evidence type="ECO:0000313" key="4">
    <source>
        <dbReference type="Proteomes" id="UP000566711"/>
    </source>
</evidence>
<dbReference type="PANTHER" id="PTHR38834">
    <property type="entry name" value="PERIPLASMIC SUBSTRATE BINDING PROTEIN FAMILY 3"/>
    <property type="match status" value="1"/>
</dbReference>
<evidence type="ECO:0000313" key="3">
    <source>
        <dbReference type="EMBL" id="MBA5605426.1"/>
    </source>
</evidence>
<dbReference type="SMART" id="SM00062">
    <property type="entry name" value="PBPb"/>
    <property type="match status" value="1"/>
</dbReference>
<reference evidence="3 4" key="1">
    <citation type="submission" date="2020-07" db="EMBL/GenBank/DDBJ databases">
        <title>Novel species isolated from subtropical streams in China.</title>
        <authorList>
            <person name="Lu H."/>
        </authorList>
    </citation>
    <scope>NUCLEOTIDE SEQUENCE [LARGE SCALE GENOMIC DNA]</scope>
    <source>
        <strain evidence="3 4">FT3S</strain>
    </source>
</reference>
<dbReference type="PANTHER" id="PTHR38834:SF3">
    <property type="entry name" value="SOLUTE-BINDING PROTEIN FAMILY 3_N-TERMINAL DOMAIN-CONTAINING PROTEIN"/>
    <property type="match status" value="1"/>
</dbReference>
<dbReference type="EMBL" id="JACEZS010000006">
    <property type="protein sequence ID" value="MBA5605426.1"/>
    <property type="molecule type" value="Genomic_DNA"/>
</dbReference>
<name>A0A7W2EGG6_9BURK</name>
<keyword evidence="4" id="KW-1185">Reference proteome</keyword>
<evidence type="ECO:0000259" key="2">
    <source>
        <dbReference type="SMART" id="SM00062"/>
    </source>
</evidence>
<dbReference type="Proteomes" id="UP000566711">
    <property type="component" value="Unassembled WGS sequence"/>
</dbReference>